<name>A0A9P6M204_MORAP</name>
<dbReference type="OrthoDB" id="2330282at2759"/>
<evidence type="ECO:0000313" key="3">
    <source>
        <dbReference type="Proteomes" id="UP000738359"/>
    </source>
</evidence>
<evidence type="ECO:0000256" key="1">
    <source>
        <dbReference type="SAM" id="MobiDB-lite"/>
    </source>
</evidence>
<feature type="region of interest" description="Disordered" evidence="1">
    <location>
        <begin position="668"/>
        <end position="719"/>
    </location>
</feature>
<proteinExistence type="predicted"/>
<sequence length="906" mass="99445">MHPPGQASLESLPLECIQRILENLSDDCHALYGLLLMNKSWFQMVLPVLYKSPMALIDATWPKLLPYAQVLKKEPLLQAPAILRRPSTPADEVRSGPTAMPADEAHDQQPGGMRSGRSMSSTRRTSTASSSSGYGYGYAPRTHSRSSSHSSTRSIPGDAFHQGRNDALAQKEQREKLVKRKKMQVLWLLLNCTISEEEHQAYASVLAPIPTADNPDTSRSQNHNKDGFYSNSAETSAFKHSSSLLALDPNPNLDIDTTFFRPAVDYLSYYTHHYHPGLRLSIWRLFPSIEDDFTIEWRLINHSPGRIRELFMETVQLQDLVPLTAKLETLQRIRTCHEAWDVPGSMEFMSLHNQLFGSVRMLEFAAYLPDRYDTAMNDDIGQLISQVDHLTVLELSGFEMLRTQLSLIPRKHLKVLRLKCGKSNPEILPSTATPQSKDLTADSAHGSEGIISMATFLSQCRHLEELHLRPVDENLLEWAVQERREFQADFLPATPSSASSSPALAHDPKPTLVPLRTIELFGEENEHIATTICHAAEAFQDTLEVIKVNGHSYIANRTFKNLSWRCTLPRLKVLKIVGRSNLPFDLQSLRYCPALKTLDLSKYSGMRACSEALLLNLKYLTKLEYLGLSSFDHLTDSTLRTILGCMPRLKHLRLAIGDSAASTLASSSSLASPSVPAGGGSGGPGRGNSSIRTSGILSGGSGASSGTSGTDASSAVGSGGAEMAFRSPFAALSLNSSSAASFSTASPTASSTTTSPTPALPSLQQQQQQQQQQQPQLPSFSSTNAVAHHPTPLSPPISTAPSTASTSSYHPYMSAGASFSGSAYDLASSARSTSSLMERFHQENNYLSLEGILDAIDGLSECKNQLEKLSIVLGKLDFEEHYHRLEQYNLLHPDLEIAVYRYPHSV</sequence>
<reference evidence="2" key="1">
    <citation type="journal article" date="2020" name="Fungal Divers.">
        <title>Resolving the Mortierellaceae phylogeny through synthesis of multi-gene phylogenetics and phylogenomics.</title>
        <authorList>
            <person name="Vandepol N."/>
            <person name="Liber J."/>
            <person name="Desiro A."/>
            <person name="Na H."/>
            <person name="Kennedy M."/>
            <person name="Barry K."/>
            <person name="Grigoriev I.V."/>
            <person name="Miller A.N."/>
            <person name="O'Donnell K."/>
            <person name="Stajich J.E."/>
            <person name="Bonito G."/>
        </authorList>
    </citation>
    <scope>NUCLEOTIDE SEQUENCE</scope>
    <source>
        <strain evidence="2">CK1249</strain>
    </source>
</reference>
<dbReference type="InterPro" id="IPR032675">
    <property type="entry name" value="LRR_dom_sf"/>
</dbReference>
<keyword evidence="3" id="KW-1185">Reference proteome</keyword>
<feature type="region of interest" description="Disordered" evidence="1">
    <location>
        <begin position="741"/>
        <end position="806"/>
    </location>
</feature>
<dbReference type="Gene3D" id="3.80.10.10">
    <property type="entry name" value="Ribonuclease Inhibitor"/>
    <property type="match status" value="1"/>
</dbReference>
<gene>
    <name evidence="2" type="ORF">BGZ70_008262</name>
</gene>
<dbReference type="AlphaFoldDB" id="A0A9P6M204"/>
<dbReference type="Proteomes" id="UP000738359">
    <property type="component" value="Unassembled WGS sequence"/>
</dbReference>
<protein>
    <recommendedName>
        <fullName evidence="4">F-box domain-containing protein</fullName>
    </recommendedName>
</protein>
<feature type="compositionally biased region" description="Low complexity" evidence="1">
    <location>
        <begin position="111"/>
        <end position="154"/>
    </location>
</feature>
<feature type="compositionally biased region" description="Low complexity" evidence="1">
    <location>
        <begin position="741"/>
        <end position="779"/>
    </location>
</feature>
<feature type="compositionally biased region" description="Low complexity" evidence="1">
    <location>
        <begin position="704"/>
        <end position="716"/>
    </location>
</feature>
<organism evidence="2 3">
    <name type="scientific">Mortierella alpina</name>
    <name type="common">Oleaginous fungus</name>
    <name type="synonym">Mortierella renispora</name>
    <dbReference type="NCBI Taxonomy" id="64518"/>
    <lineage>
        <taxon>Eukaryota</taxon>
        <taxon>Fungi</taxon>
        <taxon>Fungi incertae sedis</taxon>
        <taxon>Mucoromycota</taxon>
        <taxon>Mortierellomycotina</taxon>
        <taxon>Mortierellomycetes</taxon>
        <taxon>Mortierellales</taxon>
        <taxon>Mortierellaceae</taxon>
        <taxon>Mortierella</taxon>
    </lineage>
</organism>
<accession>A0A9P6M204</accession>
<feature type="region of interest" description="Disordered" evidence="1">
    <location>
        <begin position="82"/>
        <end position="161"/>
    </location>
</feature>
<evidence type="ECO:0008006" key="4">
    <source>
        <dbReference type="Google" id="ProtNLM"/>
    </source>
</evidence>
<comment type="caution">
    <text evidence="2">The sequence shown here is derived from an EMBL/GenBank/DDBJ whole genome shotgun (WGS) entry which is preliminary data.</text>
</comment>
<dbReference type="SUPFAM" id="SSF52047">
    <property type="entry name" value="RNI-like"/>
    <property type="match status" value="1"/>
</dbReference>
<feature type="compositionally biased region" description="Low complexity" evidence="1">
    <location>
        <begin position="687"/>
        <end position="696"/>
    </location>
</feature>
<dbReference type="EMBL" id="JAAAHY010000580">
    <property type="protein sequence ID" value="KAF9961538.1"/>
    <property type="molecule type" value="Genomic_DNA"/>
</dbReference>
<feature type="compositionally biased region" description="Low complexity" evidence="1">
    <location>
        <begin position="796"/>
        <end position="806"/>
    </location>
</feature>
<feature type="compositionally biased region" description="Gly residues" evidence="1">
    <location>
        <begin position="677"/>
        <end position="686"/>
    </location>
</feature>
<evidence type="ECO:0000313" key="2">
    <source>
        <dbReference type="EMBL" id="KAF9961538.1"/>
    </source>
</evidence>